<reference evidence="1" key="1">
    <citation type="submission" date="2023-04" db="EMBL/GenBank/DDBJ databases">
        <title>Draft Genome sequencing of Naganishia species isolated from polar environments using Oxford Nanopore Technology.</title>
        <authorList>
            <person name="Leo P."/>
            <person name="Venkateswaran K."/>
        </authorList>
    </citation>
    <scope>NUCLEOTIDE SEQUENCE</scope>
    <source>
        <strain evidence="1">MNA-CCFEE 5262</strain>
    </source>
</reference>
<evidence type="ECO:0000313" key="1">
    <source>
        <dbReference type="EMBL" id="KAJ9115669.1"/>
    </source>
</evidence>
<dbReference type="EMBL" id="JASBWS010000005">
    <property type="protein sequence ID" value="KAJ9115669.1"/>
    <property type="molecule type" value="Genomic_DNA"/>
</dbReference>
<protein>
    <submittedName>
        <fullName evidence="1">Uncharacterized protein</fullName>
    </submittedName>
</protein>
<keyword evidence="2" id="KW-1185">Reference proteome</keyword>
<evidence type="ECO:0000313" key="2">
    <source>
        <dbReference type="Proteomes" id="UP001230649"/>
    </source>
</evidence>
<comment type="caution">
    <text evidence="1">The sequence shown here is derived from an EMBL/GenBank/DDBJ whole genome shotgun (WGS) entry which is preliminary data.</text>
</comment>
<gene>
    <name evidence="1" type="ORF">QFC20_000996</name>
</gene>
<name>A0ACC2WWZ2_9TREE</name>
<organism evidence="1 2">
    <name type="scientific">Naganishia adeliensis</name>
    <dbReference type="NCBI Taxonomy" id="92952"/>
    <lineage>
        <taxon>Eukaryota</taxon>
        <taxon>Fungi</taxon>
        <taxon>Dikarya</taxon>
        <taxon>Basidiomycota</taxon>
        <taxon>Agaricomycotina</taxon>
        <taxon>Tremellomycetes</taxon>
        <taxon>Filobasidiales</taxon>
        <taxon>Filobasidiaceae</taxon>
        <taxon>Naganishia</taxon>
    </lineage>
</organism>
<accession>A0ACC2WWZ2</accession>
<dbReference type="Proteomes" id="UP001230649">
    <property type="component" value="Unassembled WGS sequence"/>
</dbReference>
<proteinExistence type="predicted"/>
<sequence length="122" mass="13709">MTNESNAAKAVDPMDKQPGTRASTPRCEVSYDFDPKDHSPTFASLLKARIAIGRRQELEKVAKNEEPPDDQELTECCGSRCKPCVKELFYEKVDVWNECEAIRDQIAASRTASRTSPDVTTW</sequence>